<dbReference type="EMBL" id="CAFBMW010000081">
    <property type="protein sequence ID" value="CAB4967524.1"/>
    <property type="molecule type" value="Genomic_DNA"/>
</dbReference>
<organism evidence="2">
    <name type="scientific">freshwater metagenome</name>
    <dbReference type="NCBI Taxonomy" id="449393"/>
    <lineage>
        <taxon>unclassified sequences</taxon>
        <taxon>metagenomes</taxon>
        <taxon>ecological metagenomes</taxon>
    </lineage>
</organism>
<evidence type="ECO:0000313" key="2">
    <source>
        <dbReference type="EMBL" id="CAB4967524.1"/>
    </source>
</evidence>
<protein>
    <submittedName>
        <fullName evidence="2">Unannotated protein</fullName>
    </submittedName>
</protein>
<accession>A0A6J7LPB2</accession>
<evidence type="ECO:0000256" key="1">
    <source>
        <dbReference type="SAM" id="MobiDB-lite"/>
    </source>
</evidence>
<feature type="region of interest" description="Disordered" evidence="1">
    <location>
        <begin position="87"/>
        <end position="106"/>
    </location>
</feature>
<dbReference type="AlphaFoldDB" id="A0A6J7LPB2"/>
<reference evidence="2" key="1">
    <citation type="submission" date="2020-05" db="EMBL/GenBank/DDBJ databases">
        <authorList>
            <person name="Chiriac C."/>
            <person name="Salcher M."/>
            <person name="Ghai R."/>
            <person name="Kavagutti S V."/>
        </authorList>
    </citation>
    <scope>NUCLEOTIDE SEQUENCE</scope>
</reference>
<gene>
    <name evidence="2" type="ORF">UFOPK3662_04029</name>
</gene>
<sequence>MGGSALASGRVGVPGPAGAGVGGDVGARAGAACVAWTTRVNCCVEVAVFPALAAARAAGAEVPGSSVTGTVEVAVSIRAKRPCSAGVPARRAVPSPRSVSVTPSGIGPALLTATDG</sequence>
<name>A0A6J7LPB2_9ZZZZ</name>
<feature type="compositionally biased region" description="Low complexity" evidence="1">
    <location>
        <begin position="87"/>
        <end position="104"/>
    </location>
</feature>
<proteinExistence type="predicted"/>